<evidence type="ECO:0000313" key="1">
    <source>
        <dbReference type="EMBL" id="NEW07326.1"/>
    </source>
</evidence>
<dbReference type="AlphaFoldDB" id="A0A6G3ZYN2"/>
<sequence>MKRYIFVFLIVLASATGCEGKESPPANSPVVSVLPSTDAHSFKPYTDHVPPNLEVMGLEERKTLSLLGQELVALLDDYVHVFNNRIPQKDGDKFEAVDTAGSVRHTEGETLKLKATDQIRADGPVVIIVAYAELRHQASDPNPFWSGKQQFRFQIVDEKLKLGYWNESAP</sequence>
<protein>
    <submittedName>
        <fullName evidence="1">Uncharacterized protein</fullName>
    </submittedName>
</protein>
<comment type="caution">
    <text evidence="1">The sequence shown here is derived from an EMBL/GenBank/DDBJ whole genome shotgun (WGS) entry which is preliminary data.</text>
</comment>
<dbReference type="RefSeq" id="WP_163948118.1">
    <property type="nucleotide sequence ID" value="NZ_JAAIKC010000005.1"/>
</dbReference>
<dbReference type="PROSITE" id="PS51257">
    <property type="entry name" value="PROKAR_LIPOPROTEIN"/>
    <property type="match status" value="1"/>
</dbReference>
<name>A0A6G3ZYN2_9BACL</name>
<gene>
    <name evidence="1" type="ORF">GK047_15070</name>
</gene>
<reference evidence="1" key="1">
    <citation type="submission" date="2020-02" db="EMBL/GenBank/DDBJ databases">
        <authorList>
            <person name="Shen X.-R."/>
            <person name="Zhang Y.-X."/>
        </authorList>
    </citation>
    <scope>NUCLEOTIDE SEQUENCE</scope>
    <source>
        <strain evidence="1">SYP-B3998</strain>
    </source>
</reference>
<proteinExistence type="predicted"/>
<accession>A0A6G3ZYN2</accession>
<organism evidence="1">
    <name type="scientific">Paenibacillus sp. SYP-B3998</name>
    <dbReference type="NCBI Taxonomy" id="2678564"/>
    <lineage>
        <taxon>Bacteria</taxon>
        <taxon>Bacillati</taxon>
        <taxon>Bacillota</taxon>
        <taxon>Bacilli</taxon>
        <taxon>Bacillales</taxon>
        <taxon>Paenibacillaceae</taxon>
        <taxon>Paenibacillus</taxon>
    </lineage>
</organism>
<dbReference type="EMBL" id="JAAIKC010000005">
    <property type="protein sequence ID" value="NEW07326.1"/>
    <property type="molecule type" value="Genomic_DNA"/>
</dbReference>